<dbReference type="GO" id="GO:0005085">
    <property type="term" value="F:guanyl-nucleotide exchange factor activity"/>
    <property type="evidence" value="ECO:0007669"/>
    <property type="project" value="InterPro"/>
</dbReference>
<dbReference type="GO" id="GO:0005737">
    <property type="term" value="C:cytoplasm"/>
    <property type="evidence" value="ECO:0007669"/>
    <property type="project" value="TreeGrafter"/>
</dbReference>
<evidence type="ECO:0000256" key="2">
    <source>
        <dbReference type="PROSITE-ProRule" id="PRU00192"/>
    </source>
</evidence>
<dbReference type="SUPFAM" id="SSF50044">
    <property type="entry name" value="SH3-domain"/>
    <property type="match status" value="1"/>
</dbReference>
<reference evidence="6 7" key="1">
    <citation type="submission" date="2019-03" db="EMBL/GenBank/DDBJ databases">
        <title>An improved genome assembly of the fluke Schistosoma japonicum.</title>
        <authorList>
            <person name="Hu W."/>
            <person name="Luo F."/>
            <person name="Yin M."/>
            <person name="Mo X."/>
            <person name="Sun C."/>
            <person name="Wu Q."/>
            <person name="Zhu B."/>
            <person name="Xiang M."/>
            <person name="Wang J."/>
            <person name="Wang Y."/>
            <person name="Zhang T."/>
            <person name="Xu B."/>
            <person name="Zheng H."/>
            <person name="Feng Z."/>
        </authorList>
    </citation>
    <scope>NUCLEOTIDE SEQUENCE [LARGE SCALE GENOMIC DNA]</scope>
    <source>
        <strain evidence="6">HuSjv2</strain>
        <tissue evidence="6">Worms</tissue>
    </source>
</reference>
<dbReference type="PANTHER" id="PTHR46026">
    <property type="entry name" value="RHO-TYPE GUANINE NUCLEOTIDE EXCHANGE FACTOR, ISOFORM F"/>
    <property type="match status" value="1"/>
</dbReference>
<proteinExistence type="predicted"/>
<dbReference type="PANTHER" id="PTHR46026:SF1">
    <property type="entry name" value="RHO-TYPE GUANINE NUCLEOTIDE EXCHANGE FACTOR, ISOFORM F"/>
    <property type="match status" value="1"/>
</dbReference>
<feature type="region of interest" description="Disordered" evidence="3">
    <location>
        <begin position="722"/>
        <end position="750"/>
    </location>
</feature>
<feature type="domain" description="DH" evidence="5">
    <location>
        <begin position="63"/>
        <end position="242"/>
    </location>
</feature>
<feature type="domain" description="SH3" evidence="4">
    <location>
        <begin position="1"/>
        <end position="43"/>
    </location>
</feature>
<dbReference type="SUPFAM" id="SSF48065">
    <property type="entry name" value="DBL homology domain (DH-domain)"/>
    <property type="match status" value="1"/>
</dbReference>
<dbReference type="InterPro" id="IPR011993">
    <property type="entry name" value="PH-like_dom_sf"/>
</dbReference>
<dbReference type="InterPro" id="IPR000219">
    <property type="entry name" value="DH_dom"/>
</dbReference>
<organism evidence="6 7">
    <name type="scientific">Schistosoma japonicum</name>
    <name type="common">Blood fluke</name>
    <dbReference type="NCBI Taxonomy" id="6182"/>
    <lineage>
        <taxon>Eukaryota</taxon>
        <taxon>Metazoa</taxon>
        <taxon>Spiralia</taxon>
        <taxon>Lophotrochozoa</taxon>
        <taxon>Platyhelminthes</taxon>
        <taxon>Trematoda</taxon>
        <taxon>Digenea</taxon>
        <taxon>Strigeidida</taxon>
        <taxon>Schistosomatoidea</taxon>
        <taxon>Schistosomatidae</taxon>
        <taxon>Schistosoma</taxon>
    </lineage>
</organism>
<dbReference type="EMBL" id="SKCS01000334">
    <property type="protein sequence ID" value="TNN10846.1"/>
    <property type="molecule type" value="Genomic_DNA"/>
</dbReference>
<dbReference type="InterPro" id="IPR035899">
    <property type="entry name" value="DBL_dom_sf"/>
</dbReference>
<evidence type="ECO:0000259" key="5">
    <source>
        <dbReference type="PROSITE" id="PS50010"/>
    </source>
</evidence>
<dbReference type="Pfam" id="PF00621">
    <property type="entry name" value="RhoGEF"/>
    <property type="match status" value="1"/>
</dbReference>
<dbReference type="Gene3D" id="1.20.900.10">
    <property type="entry name" value="Dbl homology (DH) domain"/>
    <property type="match status" value="1"/>
</dbReference>
<evidence type="ECO:0000259" key="4">
    <source>
        <dbReference type="PROSITE" id="PS50002"/>
    </source>
</evidence>
<dbReference type="PROSITE" id="PS50002">
    <property type="entry name" value="SH3"/>
    <property type="match status" value="1"/>
</dbReference>
<dbReference type="Pfam" id="PF07653">
    <property type="entry name" value="SH3_2"/>
    <property type="match status" value="1"/>
</dbReference>
<evidence type="ECO:0000313" key="7">
    <source>
        <dbReference type="Proteomes" id="UP000311919"/>
    </source>
</evidence>
<evidence type="ECO:0000256" key="3">
    <source>
        <dbReference type="SAM" id="MobiDB-lite"/>
    </source>
</evidence>
<dbReference type="Gene3D" id="2.30.29.30">
    <property type="entry name" value="Pleckstrin-homology domain (PH domain)/Phosphotyrosine-binding domain (PTB)"/>
    <property type="match status" value="1"/>
</dbReference>
<dbReference type="OrthoDB" id="443981at2759"/>
<name>A0A4Z2D310_SCHJA</name>
<keyword evidence="1 2" id="KW-0728">SH3 domain</keyword>
<dbReference type="PROSITE" id="PS50010">
    <property type="entry name" value="DH_2"/>
    <property type="match status" value="1"/>
</dbReference>
<dbReference type="STRING" id="6182.A0A4Z2D310"/>
<evidence type="ECO:0000313" key="6">
    <source>
        <dbReference type="EMBL" id="TNN10846.1"/>
    </source>
</evidence>
<accession>A0A4Z2D310</accession>
<protein>
    <submittedName>
        <fullName evidence="6">Rho guanine nucleotide exchange factor 7 isoform 5</fullName>
    </submittedName>
</protein>
<dbReference type="Gene3D" id="2.30.30.40">
    <property type="entry name" value="SH3 Domains"/>
    <property type="match status" value="1"/>
</dbReference>
<dbReference type="InterPro" id="IPR001452">
    <property type="entry name" value="SH3_domain"/>
</dbReference>
<evidence type="ECO:0000256" key="1">
    <source>
        <dbReference type="ARBA" id="ARBA00022443"/>
    </source>
</evidence>
<sequence>MPHKPLLGDVLQVSKQLEGGWWEGSLDGFVGWFPSNYVTYTTSADIKNNTTTDESLLMHLQSFQNEIIQHVLEGELRQVSELSQLLSIFMIDLEPLLHLSFLNKFIHLRDILSQTISIHQHLASALSEMKRTHGPKCMGRLFLDFAPAINAVSCDYSKIYLHVITGLEEHIADITKHMASFNINLHLPDCKQQLMLVFERLGRYPLFLKEMERYLEELHIDRADILRAIHIYGEITERCAILRKFKEYDINVLLSVINGWHGPPIQQLGDPILTLRVLLVNIQIDQSHVALLDFICTDDLMAIKTQLSLLVIFPTCVLLLARTNQSNVYDYTTKVPLNNLTVTSSTESETDLDLWIKVDHSSTNIKVIPCQITLTCTDQNARDLLVSTLTDLIQYQILNEQQEPTDIDQSHEINGSIYFDYFSQRDFIDMNNQENISYVSSPSRKDDLEGERLELSSPKVIESENIQSDHHQSPVMMMTFPTKNSDTHNFVVEQSPMKDIFNTSFVDSATTNENNSNDNNLNTSTNVFSNTINNNYYDKCRLSSLKRSKIPRPLTEPSWMYVGQLNTESQHQQPSFIVSRLTDNHSQSKEIITTMRTHAKIPSSDVLTAPSSSSLLFLPHRITTDAHVRSFGVDKSIICKKHPFPASSHLSSIICNKNNEHLSSSDDLVHAIRYLRVDGPTDFTRNYRICSVSALNNFGLVGDHNTSGVSIDSSVSYMNQYNRVRPQSPKIADSSKESRRKRGNRQKSSITAEDVLRSVGKIRENELRTADDARILQVIEAYCASSWTHHGYRALDSVKSESRIGHGILSPIESKTLLQHFRYPKKSSVLSIFSVPISSTSDIHLKQEPNFNVTDNCMLKSSRQSLTQSVLISKASLKRSESKSKSQTCLSRDTAVNCNQNTSTNVTASDGAIVVSVTSNTGCITVSCTPYSPDQSSSYIPRMQCESILQTFSPPPVVLPTRSGRR</sequence>
<gene>
    <name evidence="6" type="ORF">EWB00_005058</name>
</gene>
<keyword evidence="7" id="KW-1185">Reference proteome</keyword>
<comment type="caution">
    <text evidence="6">The sequence shown here is derived from an EMBL/GenBank/DDBJ whole genome shotgun (WGS) entry which is preliminary data.</text>
</comment>
<dbReference type="AlphaFoldDB" id="A0A4Z2D310"/>
<dbReference type="InterPro" id="IPR036028">
    <property type="entry name" value="SH3-like_dom_sf"/>
</dbReference>
<dbReference type="Proteomes" id="UP000311919">
    <property type="component" value="Unassembled WGS sequence"/>
</dbReference>